<comment type="caution">
    <text evidence="2">The sequence shown here is derived from an EMBL/GenBank/DDBJ whole genome shotgun (WGS) entry which is preliminary data.</text>
</comment>
<dbReference type="SUPFAM" id="SSF54637">
    <property type="entry name" value="Thioesterase/thiol ester dehydrase-isomerase"/>
    <property type="match status" value="1"/>
</dbReference>
<name>A0ABS0P8E8_9BRAD</name>
<dbReference type="Pfam" id="PF01575">
    <property type="entry name" value="MaoC_dehydratas"/>
    <property type="match status" value="1"/>
</dbReference>
<sequence>MRRARLNGSKTKSSLPRSKVSDIKRAAELEAIRRKLIPLTAYRQLLNGPEHVSDWLLVNQSMIDTFADATHDHQFIHTDRQRAESETPFGGTIAHGFLTLSLLSALAFDAMPGVEGIRMGVNYGFERVRFLSPVKSGARVRGKFRLIGLTERAVSIQSAWDTVVEVEGVIRPAIAAHWITLALIDPDERPVQSL</sequence>
<dbReference type="CDD" id="cd03450">
    <property type="entry name" value="NodN"/>
    <property type="match status" value="1"/>
</dbReference>
<dbReference type="EMBL" id="JACEGD010000021">
    <property type="protein sequence ID" value="MBH5389327.1"/>
    <property type="molecule type" value="Genomic_DNA"/>
</dbReference>
<dbReference type="Proteomes" id="UP001194539">
    <property type="component" value="Unassembled WGS sequence"/>
</dbReference>
<evidence type="ECO:0000313" key="2">
    <source>
        <dbReference type="EMBL" id="MBH5389327.1"/>
    </source>
</evidence>
<dbReference type="Gene3D" id="3.10.129.10">
    <property type="entry name" value="Hotdog Thioesterase"/>
    <property type="match status" value="1"/>
</dbReference>
<evidence type="ECO:0000259" key="1">
    <source>
        <dbReference type="Pfam" id="PF01575"/>
    </source>
</evidence>
<dbReference type="PANTHER" id="PTHR42993:SF1">
    <property type="entry name" value="MAOC-LIKE DEHYDRATASE DOMAIN-CONTAINING PROTEIN"/>
    <property type="match status" value="1"/>
</dbReference>
<dbReference type="PANTHER" id="PTHR42993">
    <property type="entry name" value="MAOC-LIKE DEHYDRATASE DOMAIN-CONTAINING PROTEIN"/>
    <property type="match status" value="1"/>
</dbReference>
<evidence type="ECO:0000313" key="3">
    <source>
        <dbReference type="Proteomes" id="UP001194539"/>
    </source>
</evidence>
<reference evidence="2 3" key="1">
    <citation type="submission" date="2020-07" db="EMBL/GenBank/DDBJ databases">
        <title>Bradyrhizobium diversity isolated from nodules of indigenous legumes of Western Australia.</title>
        <authorList>
            <person name="Klepa M.S."/>
        </authorList>
    </citation>
    <scope>NUCLEOTIDE SEQUENCE [LARGE SCALE GENOMIC DNA]</scope>
    <source>
        <strain evidence="2 3">CNPSo 4019</strain>
    </source>
</reference>
<keyword evidence="3" id="KW-1185">Reference proteome</keyword>
<dbReference type="InterPro" id="IPR002539">
    <property type="entry name" value="MaoC-like_dom"/>
</dbReference>
<accession>A0ABS0P8E8</accession>
<dbReference type="InterPro" id="IPR029069">
    <property type="entry name" value="HotDog_dom_sf"/>
</dbReference>
<protein>
    <submittedName>
        <fullName evidence="2">MaoC family dehydratase</fullName>
    </submittedName>
</protein>
<feature type="domain" description="MaoC-like" evidence="1">
    <location>
        <begin position="53"/>
        <end position="152"/>
    </location>
</feature>
<organism evidence="2 3">
    <name type="scientific">Bradyrhizobium diversitatis</name>
    <dbReference type="NCBI Taxonomy" id="2755406"/>
    <lineage>
        <taxon>Bacteria</taxon>
        <taxon>Pseudomonadati</taxon>
        <taxon>Pseudomonadota</taxon>
        <taxon>Alphaproteobacteria</taxon>
        <taxon>Hyphomicrobiales</taxon>
        <taxon>Nitrobacteraceae</taxon>
        <taxon>Bradyrhizobium</taxon>
    </lineage>
</organism>
<proteinExistence type="predicted"/>
<dbReference type="InterPro" id="IPR039375">
    <property type="entry name" value="NodN-like"/>
</dbReference>
<gene>
    <name evidence="2" type="ORF">H1B27_24010</name>
</gene>